<feature type="region of interest" description="Disordered" evidence="1">
    <location>
        <begin position="28"/>
        <end position="47"/>
    </location>
</feature>
<dbReference type="EMBL" id="BGZK01002234">
    <property type="protein sequence ID" value="GBP92054.1"/>
    <property type="molecule type" value="Genomic_DNA"/>
</dbReference>
<evidence type="ECO:0000313" key="3">
    <source>
        <dbReference type="Proteomes" id="UP000299102"/>
    </source>
</evidence>
<protein>
    <submittedName>
        <fullName evidence="2">Uncharacterized protein</fullName>
    </submittedName>
</protein>
<dbReference type="Proteomes" id="UP000299102">
    <property type="component" value="Unassembled WGS sequence"/>
</dbReference>
<accession>A0A4C1ZYD5</accession>
<gene>
    <name evidence="2" type="ORF">EVAR_67782_1</name>
</gene>
<comment type="caution">
    <text evidence="2">The sequence shown here is derived from an EMBL/GenBank/DDBJ whole genome shotgun (WGS) entry which is preliminary data.</text>
</comment>
<feature type="compositionally biased region" description="Low complexity" evidence="1">
    <location>
        <begin position="29"/>
        <end position="42"/>
    </location>
</feature>
<evidence type="ECO:0000313" key="2">
    <source>
        <dbReference type="EMBL" id="GBP92054.1"/>
    </source>
</evidence>
<sequence length="88" mass="9993">MTFFNALSYVSAFSLLPLLLKRELKRGRTAAPRPRLPPAAHRPNADSFLQTSPEAVPAVKKHFLFIFHNIGEWKNIRVPEGLREAFPP</sequence>
<proteinExistence type="predicted"/>
<name>A0A4C1ZYD5_EUMVA</name>
<dbReference type="AlphaFoldDB" id="A0A4C1ZYD5"/>
<reference evidence="2 3" key="1">
    <citation type="journal article" date="2019" name="Commun. Biol.">
        <title>The bagworm genome reveals a unique fibroin gene that provides high tensile strength.</title>
        <authorList>
            <person name="Kono N."/>
            <person name="Nakamura H."/>
            <person name="Ohtoshi R."/>
            <person name="Tomita M."/>
            <person name="Numata K."/>
            <person name="Arakawa K."/>
        </authorList>
    </citation>
    <scope>NUCLEOTIDE SEQUENCE [LARGE SCALE GENOMIC DNA]</scope>
</reference>
<evidence type="ECO:0000256" key="1">
    <source>
        <dbReference type="SAM" id="MobiDB-lite"/>
    </source>
</evidence>
<organism evidence="2 3">
    <name type="scientific">Eumeta variegata</name>
    <name type="common">Bagworm moth</name>
    <name type="synonym">Eumeta japonica</name>
    <dbReference type="NCBI Taxonomy" id="151549"/>
    <lineage>
        <taxon>Eukaryota</taxon>
        <taxon>Metazoa</taxon>
        <taxon>Ecdysozoa</taxon>
        <taxon>Arthropoda</taxon>
        <taxon>Hexapoda</taxon>
        <taxon>Insecta</taxon>
        <taxon>Pterygota</taxon>
        <taxon>Neoptera</taxon>
        <taxon>Endopterygota</taxon>
        <taxon>Lepidoptera</taxon>
        <taxon>Glossata</taxon>
        <taxon>Ditrysia</taxon>
        <taxon>Tineoidea</taxon>
        <taxon>Psychidae</taxon>
        <taxon>Oiketicinae</taxon>
        <taxon>Eumeta</taxon>
    </lineage>
</organism>
<keyword evidence="3" id="KW-1185">Reference proteome</keyword>